<dbReference type="InterPro" id="IPR001106">
    <property type="entry name" value="Aromatic_Lyase"/>
</dbReference>
<gene>
    <name evidence="1" type="primary">hutH</name>
    <name evidence="1" type="ORF">ACEUDJ_06745</name>
</gene>
<dbReference type="InterPro" id="IPR022313">
    <property type="entry name" value="Phe/His_NH3-lyase_AS"/>
</dbReference>
<dbReference type="PROSITE" id="PS00488">
    <property type="entry name" value="PAL_HISTIDASE"/>
    <property type="match status" value="1"/>
</dbReference>
<dbReference type="Gene3D" id="1.20.200.10">
    <property type="entry name" value="Fumarase/aspartase (Central domain)"/>
    <property type="match status" value="1"/>
</dbReference>
<dbReference type="EMBL" id="JBGXBU010000001">
    <property type="protein sequence ID" value="MFM4892573.1"/>
    <property type="molecule type" value="Genomic_DNA"/>
</dbReference>
<dbReference type="CDD" id="cd00332">
    <property type="entry name" value="PAL-HAL"/>
    <property type="match status" value="1"/>
</dbReference>
<dbReference type="EC" id="4.3.1.3" evidence="1"/>
<accession>A0ABW9GN42</accession>
<keyword evidence="2" id="KW-1185">Reference proteome</keyword>
<comment type="caution">
    <text evidence="1">The sequence shown here is derived from an EMBL/GenBank/DDBJ whole genome shotgun (WGS) entry which is preliminary data.</text>
</comment>
<dbReference type="GeneID" id="97219782"/>
<dbReference type="GO" id="GO:0004397">
    <property type="term" value="F:histidine ammonia-lyase activity"/>
    <property type="evidence" value="ECO:0007669"/>
    <property type="project" value="UniProtKB-EC"/>
</dbReference>
<dbReference type="Proteomes" id="UP001630969">
    <property type="component" value="Unassembled WGS sequence"/>
</dbReference>
<keyword evidence="1" id="KW-0456">Lyase</keyword>
<dbReference type="Pfam" id="PF00221">
    <property type="entry name" value="Lyase_aromatic"/>
    <property type="match status" value="1"/>
</dbReference>
<evidence type="ECO:0000313" key="1">
    <source>
        <dbReference type="EMBL" id="MFM4892573.1"/>
    </source>
</evidence>
<proteinExistence type="predicted"/>
<sequence length="530" mass="56984">MNSDSTPSRQAHDGLHKVTFGAGPLTIEQVVALARRRARPELNPDPAFTARIQRGADFLDRLLADEGVIYGVTTGYGDSVTRAVPPALVAELPLHLTRFHGCGLGENLSLEAGRAVLATRLCSLAQGVSGVSPALLARLCWLLEQDLVPRIPEEGSVGASGDLTPLSYVAAVLVGERELYRDGQLASTAEVYDALGITPLVLRPKEGLALMNGTSVMTALACLAYARTEYLMKLATRITALVSVAMGGNAFHFDERLFAAKPHPGMQGVAAWLRADLVAGELPRHSDRLQDRYSLRCAPHVIGVVADSLPWWRQLIENELNSANDNPLIDGEGEHVMHGGHFYGGHIAMAMDSMKTAVANLADLLDRQLAQLVDIKFNGGLPSNLSGASGERRMINHGFKAVQIGVSAWTAEALKLTMPASVFSRSTECHNQDKVSMGTIAARDALRVLTLTEQVGAACLLAAVQGVELRLAMGGSLAALSPALREMVLAVREHHPALVEDRPLEQELRALIVRLQGRHYPLYEEARDAS</sequence>
<protein>
    <submittedName>
        <fullName evidence="1">Histidine ammonia-lyase</fullName>
        <ecNumber evidence="1">4.3.1.3</ecNumber>
    </submittedName>
</protein>
<organism evidence="1 2">
    <name type="scientific">Aeromonas bivalvium</name>
    <dbReference type="NCBI Taxonomy" id="440079"/>
    <lineage>
        <taxon>Bacteria</taxon>
        <taxon>Pseudomonadati</taxon>
        <taxon>Pseudomonadota</taxon>
        <taxon>Gammaproteobacteria</taxon>
        <taxon>Aeromonadales</taxon>
        <taxon>Aeromonadaceae</taxon>
        <taxon>Aeromonas</taxon>
    </lineage>
</organism>
<reference evidence="1 2" key="1">
    <citation type="submission" date="2024-09" db="EMBL/GenBank/DDBJ databases">
        <title>Aeromonas strains Genome sequencing and assembly.</title>
        <authorList>
            <person name="Hu X."/>
            <person name="Tang B."/>
        </authorList>
    </citation>
    <scope>NUCLEOTIDE SEQUENCE [LARGE SCALE GENOMIC DNA]</scope>
    <source>
        <strain evidence="1 2">NB23SCDHY001</strain>
    </source>
</reference>
<dbReference type="PANTHER" id="PTHR10362">
    <property type="entry name" value="HISTIDINE AMMONIA-LYASE"/>
    <property type="match status" value="1"/>
</dbReference>
<name>A0ABW9GN42_9GAMM</name>
<evidence type="ECO:0000313" key="2">
    <source>
        <dbReference type="Proteomes" id="UP001630969"/>
    </source>
</evidence>
<dbReference type="RefSeq" id="WP_408789077.1">
    <property type="nucleotide sequence ID" value="NZ_JBGXBU010000001.1"/>
</dbReference>
<dbReference type="SUPFAM" id="SSF48557">
    <property type="entry name" value="L-aspartase-like"/>
    <property type="match status" value="1"/>
</dbReference>
<dbReference type="InterPro" id="IPR024083">
    <property type="entry name" value="Fumarase/histidase_N"/>
</dbReference>
<dbReference type="Gene3D" id="1.10.275.10">
    <property type="entry name" value="Fumarase/aspartase (N-terminal domain)"/>
    <property type="match status" value="1"/>
</dbReference>
<dbReference type="InterPro" id="IPR008948">
    <property type="entry name" value="L-Aspartase-like"/>
</dbReference>